<dbReference type="OrthoDB" id="103184at2759"/>
<evidence type="ECO:0000313" key="3">
    <source>
        <dbReference type="EMBL" id="KAG6971335.1"/>
    </source>
</evidence>
<comment type="caution">
    <text evidence="3">The sequence shown here is derived from an EMBL/GenBank/DDBJ whole genome shotgun (WGS) entry which is preliminary data.</text>
</comment>
<feature type="compositionally biased region" description="Polar residues" evidence="2">
    <location>
        <begin position="223"/>
        <end position="233"/>
    </location>
</feature>
<feature type="region of interest" description="Disordered" evidence="2">
    <location>
        <begin position="279"/>
        <end position="391"/>
    </location>
</feature>
<feature type="compositionally biased region" description="Polar residues" evidence="2">
    <location>
        <begin position="349"/>
        <end position="363"/>
    </location>
</feature>
<keyword evidence="1" id="KW-0175">Coiled coil</keyword>
<dbReference type="VEuPathDB" id="FungiDB:PC110_g7577"/>
<dbReference type="Proteomes" id="UP000688947">
    <property type="component" value="Unassembled WGS sequence"/>
</dbReference>
<evidence type="ECO:0000256" key="1">
    <source>
        <dbReference type="SAM" id="Coils"/>
    </source>
</evidence>
<name>A0A8T1UWA0_9STRA</name>
<gene>
    <name evidence="3" type="ORF">JG687_00002113</name>
</gene>
<protein>
    <submittedName>
        <fullName evidence="3">Uncharacterized protein</fullName>
    </submittedName>
</protein>
<organism evidence="3 4">
    <name type="scientific">Phytophthora cactorum</name>
    <dbReference type="NCBI Taxonomy" id="29920"/>
    <lineage>
        <taxon>Eukaryota</taxon>
        <taxon>Sar</taxon>
        <taxon>Stramenopiles</taxon>
        <taxon>Oomycota</taxon>
        <taxon>Peronosporomycetes</taxon>
        <taxon>Peronosporales</taxon>
        <taxon>Peronosporaceae</taxon>
        <taxon>Phytophthora</taxon>
    </lineage>
</organism>
<feature type="region of interest" description="Disordered" evidence="2">
    <location>
        <begin position="95"/>
        <end position="266"/>
    </location>
</feature>
<dbReference type="EMBL" id="JAENGZ010000055">
    <property type="protein sequence ID" value="KAG6971335.1"/>
    <property type="molecule type" value="Genomic_DNA"/>
</dbReference>
<sequence length="511" mass="57456">MPHHHVPKPKETSPTVDRLRLQLNRTHRRLRLLWTTMSCCSRLAKFIESNMDTTPGFLEQMDRLIFACHSVAQGPTVRSFMTKDLRIRRGNKMNNGKEHVSIKTDHSMASEKEQPVISPPNGPREMEVNDGEMELTATVGTGSRQWTTRKRLSTKSHSPPTLPPCKRAKRPSAWDLGRDKDESDEQVTTLKRDSCESTEVDEGYQTRSKSKEGEKTQSEKPDTTWSEQYTNVIEENDPDTEAVQVEPSEREMASNGKQVRPTAELEPIDVEVAAKANGVADVDEEIESRRNISGPEHEIEMTTANSSGDYEGASQKTNQCKNVDDPGKTDVTQESGELRSVDSAENDEAQFTSGEVSTAQNTPGVHGEDTRNTDGNHNTQTESYKDQATAHRERCKNSLCEFKTRIQLRETMNKSANLDAELQLLKSQWEERSEELDVATTTSSQEQYTLDQVTALNDDIGQLERDIDDVNEKIDSLKDEKQVLLAMLSAIGINPQNDVADGFPDFETHYK</sequence>
<feature type="compositionally biased region" description="Basic and acidic residues" evidence="2">
    <location>
        <begin position="209"/>
        <end position="222"/>
    </location>
</feature>
<feature type="compositionally biased region" description="Polar residues" evidence="2">
    <location>
        <begin position="302"/>
        <end position="321"/>
    </location>
</feature>
<evidence type="ECO:0000256" key="2">
    <source>
        <dbReference type="SAM" id="MobiDB-lite"/>
    </source>
</evidence>
<evidence type="ECO:0000313" key="4">
    <source>
        <dbReference type="Proteomes" id="UP000688947"/>
    </source>
</evidence>
<dbReference type="AlphaFoldDB" id="A0A8T1UWA0"/>
<feature type="coiled-coil region" evidence="1">
    <location>
        <begin position="453"/>
        <end position="487"/>
    </location>
</feature>
<feature type="compositionally biased region" description="Basic and acidic residues" evidence="2">
    <location>
        <begin position="287"/>
        <end position="300"/>
    </location>
</feature>
<accession>A0A8T1UWA0</accession>
<reference evidence="3" key="1">
    <citation type="submission" date="2021-01" db="EMBL/GenBank/DDBJ databases">
        <title>Phytophthora aleatoria, a newly-described species from Pinus radiata is distinct from Phytophthora cactorum isolates based on comparative genomics.</title>
        <authorList>
            <person name="Mcdougal R."/>
            <person name="Panda P."/>
            <person name="Williams N."/>
            <person name="Studholme D.J."/>
        </authorList>
    </citation>
    <scope>NUCLEOTIDE SEQUENCE</scope>
    <source>
        <strain evidence="3">NZFS 3830</strain>
    </source>
</reference>
<feature type="compositionally biased region" description="Basic and acidic residues" evidence="2">
    <location>
        <begin position="95"/>
        <end position="114"/>
    </location>
</feature>
<proteinExistence type="predicted"/>